<dbReference type="EMBL" id="QURN01000017">
    <property type="protein sequence ID" value="RFC64789.1"/>
    <property type="molecule type" value="Genomic_DNA"/>
</dbReference>
<dbReference type="InterPro" id="IPR010385">
    <property type="entry name" value="DUF982"/>
</dbReference>
<dbReference type="Gene3D" id="6.10.250.730">
    <property type="match status" value="1"/>
</dbReference>
<organism evidence="1 2">
    <name type="scientific">Mesorhizobium denitrificans</name>
    <dbReference type="NCBI Taxonomy" id="2294114"/>
    <lineage>
        <taxon>Bacteria</taxon>
        <taxon>Pseudomonadati</taxon>
        <taxon>Pseudomonadota</taxon>
        <taxon>Alphaproteobacteria</taxon>
        <taxon>Hyphomicrobiales</taxon>
        <taxon>Phyllobacteriaceae</taxon>
        <taxon>Mesorhizobium</taxon>
    </lineage>
</organism>
<dbReference type="Proteomes" id="UP000262379">
    <property type="component" value="Unassembled WGS sequence"/>
</dbReference>
<dbReference type="AlphaFoldDB" id="A0A371X6D5"/>
<protein>
    <submittedName>
        <fullName evidence="1">DUF982 domain-containing protein</fullName>
    </submittedName>
</protein>
<name>A0A371X6D5_9HYPH</name>
<gene>
    <name evidence="1" type="ORF">DY251_18675</name>
</gene>
<sequence length="100" mass="10947">MNDKLFERPVFVKGGSFTIIEIASLHDAIDFLDEWPAELQDVPYETIRRACYAALDGGHQLDSARDNFAKWAKAANILEDIASIPAWMTGPKSGPGGILA</sequence>
<keyword evidence="2" id="KW-1185">Reference proteome</keyword>
<proteinExistence type="predicted"/>
<accession>A0A371X6D5</accession>
<comment type="caution">
    <text evidence="1">The sequence shown here is derived from an EMBL/GenBank/DDBJ whole genome shotgun (WGS) entry which is preliminary data.</text>
</comment>
<dbReference type="RefSeq" id="WP_116625433.1">
    <property type="nucleotide sequence ID" value="NZ_QURN01000017.1"/>
</dbReference>
<evidence type="ECO:0000313" key="1">
    <source>
        <dbReference type="EMBL" id="RFC64789.1"/>
    </source>
</evidence>
<dbReference type="Pfam" id="PF06169">
    <property type="entry name" value="DUF982"/>
    <property type="match status" value="1"/>
</dbReference>
<evidence type="ECO:0000313" key="2">
    <source>
        <dbReference type="Proteomes" id="UP000262379"/>
    </source>
</evidence>
<reference evidence="2" key="1">
    <citation type="submission" date="2018-08" db="EMBL/GenBank/DDBJ databases">
        <authorList>
            <person name="Im W.T."/>
        </authorList>
    </citation>
    <scope>NUCLEOTIDE SEQUENCE [LARGE SCALE GENOMIC DNA]</scope>
    <source>
        <strain evidence="2">LA-28</strain>
    </source>
</reference>